<organism evidence="1 2">
    <name type="scientific">Funneliformis geosporum</name>
    <dbReference type="NCBI Taxonomy" id="1117311"/>
    <lineage>
        <taxon>Eukaryota</taxon>
        <taxon>Fungi</taxon>
        <taxon>Fungi incertae sedis</taxon>
        <taxon>Mucoromycota</taxon>
        <taxon>Glomeromycotina</taxon>
        <taxon>Glomeromycetes</taxon>
        <taxon>Glomerales</taxon>
        <taxon>Glomeraceae</taxon>
        <taxon>Funneliformis</taxon>
    </lineage>
</organism>
<evidence type="ECO:0000313" key="1">
    <source>
        <dbReference type="EMBL" id="CAI2193396.1"/>
    </source>
</evidence>
<dbReference type="EMBL" id="CAMKVN010009510">
    <property type="protein sequence ID" value="CAI2193396.1"/>
    <property type="molecule type" value="Genomic_DNA"/>
</dbReference>
<accession>A0A9W4WXP4</accession>
<sequence length="56" mass="6653">MKNDEGLTTILDDALFSYREIPFMTINNEGSTEKINEIYRYILRLYDHLINNQKAL</sequence>
<reference evidence="1" key="1">
    <citation type="submission" date="2022-08" db="EMBL/GenBank/DDBJ databases">
        <authorList>
            <person name="Kallberg Y."/>
            <person name="Tangrot J."/>
            <person name="Rosling A."/>
        </authorList>
    </citation>
    <scope>NUCLEOTIDE SEQUENCE</scope>
    <source>
        <strain evidence="1">Wild A</strain>
    </source>
</reference>
<protein>
    <submittedName>
        <fullName evidence="1">266_t:CDS:1</fullName>
    </submittedName>
</protein>
<keyword evidence="2" id="KW-1185">Reference proteome</keyword>
<evidence type="ECO:0000313" key="2">
    <source>
        <dbReference type="Proteomes" id="UP001153678"/>
    </source>
</evidence>
<dbReference type="OrthoDB" id="2406877at2759"/>
<dbReference type="AlphaFoldDB" id="A0A9W4WXP4"/>
<comment type="caution">
    <text evidence="1">The sequence shown here is derived from an EMBL/GenBank/DDBJ whole genome shotgun (WGS) entry which is preliminary data.</text>
</comment>
<proteinExistence type="predicted"/>
<dbReference type="Proteomes" id="UP001153678">
    <property type="component" value="Unassembled WGS sequence"/>
</dbReference>
<name>A0A9W4WXP4_9GLOM</name>
<gene>
    <name evidence="1" type="ORF">FWILDA_LOCUS16054</name>
</gene>
<feature type="non-terminal residue" evidence="1">
    <location>
        <position position="56"/>
    </location>
</feature>